<protein>
    <submittedName>
        <fullName evidence="6">LysR substrate-binding domain-containing protein</fullName>
    </submittedName>
</protein>
<proteinExistence type="inferred from homology"/>
<dbReference type="SUPFAM" id="SSF46785">
    <property type="entry name" value="Winged helix' DNA-binding domain"/>
    <property type="match status" value="1"/>
</dbReference>
<evidence type="ECO:0000256" key="1">
    <source>
        <dbReference type="ARBA" id="ARBA00009437"/>
    </source>
</evidence>
<dbReference type="CDD" id="cd08422">
    <property type="entry name" value="PBP2_CrgA_like"/>
    <property type="match status" value="1"/>
</dbReference>
<dbReference type="InterPro" id="IPR036388">
    <property type="entry name" value="WH-like_DNA-bd_sf"/>
</dbReference>
<dbReference type="Gene3D" id="1.10.10.10">
    <property type="entry name" value="Winged helix-like DNA-binding domain superfamily/Winged helix DNA-binding domain"/>
    <property type="match status" value="1"/>
</dbReference>
<organism evidence="6 7">
    <name type="scientific">Pendulispora rubella</name>
    <dbReference type="NCBI Taxonomy" id="2741070"/>
    <lineage>
        <taxon>Bacteria</taxon>
        <taxon>Pseudomonadati</taxon>
        <taxon>Myxococcota</taxon>
        <taxon>Myxococcia</taxon>
        <taxon>Myxococcales</taxon>
        <taxon>Sorangiineae</taxon>
        <taxon>Pendulisporaceae</taxon>
        <taxon>Pendulispora</taxon>
    </lineage>
</organism>
<dbReference type="InterPro" id="IPR036390">
    <property type="entry name" value="WH_DNA-bd_sf"/>
</dbReference>
<dbReference type="PANTHER" id="PTHR30537:SF5">
    <property type="entry name" value="HTH-TYPE TRANSCRIPTIONAL ACTIVATOR TTDR-RELATED"/>
    <property type="match status" value="1"/>
</dbReference>
<dbReference type="Proteomes" id="UP001374803">
    <property type="component" value="Chromosome"/>
</dbReference>
<evidence type="ECO:0000256" key="3">
    <source>
        <dbReference type="ARBA" id="ARBA00023125"/>
    </source>
</evidence>
<keyword evidence="3" id="KW-0238">DNA-binding</keyword>
<dbReference type="PANTHER" id="PTHR30537">
    <property type="entry name" value="HTH-TYPE TRANSCRIPTIONAL REGULATOR"/>
    <property type="match status" value="1"/>
</dbReference>
<keyword evidence="4" id="KW-0804">Transcription</keyword>
<dbReference type="InterPro" id="IPR058163">
    <property type="entry name" value="LysR-type_TF_proteobact-type"/>
</dbReference>
<dbReference type="InterPro" id="IPR005119">
    <property type="entry name" value="LysR_subst-bd"/>
</dbReference>
<keyword evidence="2" id="KW-0805">Transcription regulation</keyword>
<dbReference type="Gene3D" id="3.40.190.290">
    <property type="match status" value="1"/>
</dbReference>
<dbReference type="Pfam" id="PF03466">
    <property type="entry name" value="LysR_substrate"/>
    <property type="match status" value="1"/>
</dbReference>
<evidence type="ECO:0000259" key="5">
    <source>
        <dbReference type="PROSITE" id="PS50931"/>
    </source>
</evidence>
<dbReference type="Pfam" id="PF00126">
    <property type="entry name" value="HTH_1"/>
    <property type="match status" value="1"/>
</dbReference>
<feature type="domain" description="HTH lysR-type" evidence="5">
    <location>
        <begin position="1"/>
        <end position="46"/>
    </location>
</feature>
<comment type="similarity">
    <text evidence="1">Belongs to the LysR transcriptional regulatory family.</text>
</comment>
<gene>
    <name evidence="6" type="ORF">LVJ94_07410</name>
</gene>
<evidence type="ECO:0000256" key="2">
    <source>
        <dbReference type="ARBA" id="ARBA00023015"/>
    </source>
</evidence>
<dbReference type="SUPFAM" id="SSF53850">
    <property type="entry name" value="Periplasmic binding protein-like II"/>
    <property type="match status" value="1"/>
</dbReference>
<dbReference type="InterPro" id="IPR000847">
    <property type="entry name" value="LysR_HTH_N"/>
</dbReference>
<reference evidence="6" key="1">
    <citation type="submission" date="2021-12" db="EMBL/GenBank/DDBJ databases">
        <title>Discovery of the Pendulisporaceae a myxobacterial family with distinct sporulation behavior and unique specialized metabolism.</title>
        <authorList>
            <person name="Garcia R."/>
            <person name="Popoff A."/>
            <person name="Bader C.D."/>
            <person name="Loehr J."/>
            <person name="Walesch S."/>
            <person name="Walt C."/>
            <person name="Boldt J."/>
            <person name="Bunk B."/>
            <person name="Haeckl F.J.F.P.J."/>
            <person name="Gunesch A.P."/>
            <person name="Birkelbach J."/>
            <person name="Nuebel U."/>
            <person name="Pietschmann T."/>
            <person name="Bach T."/>
            <person name="Mueller R."/>
        </authorList>
    </citation>
    <scope>NUCLEOTIDE SEQUENCE</scope>
    <source>
        <strain evidence="6">MSr11367</strain>
    </source>
</reference>
<keyword evidence="7" id="KW-1185">Reference proteome</keyword>
<name>A0ABZ2L9P7_9BACT</name>
<dbReference type="EMBL" id="CP089983">
    <property type="protein sequence ID" value="WXB07060.1"/>
    <property type="molecule type" value="Genomic_DNA"/>
</dbReference>
<dbReference type="PROSITE" id="PS50931">
    <property type="entry name" value="HTH_LYSR"/>
    <property type="match status" value="1"/>
</dbReference>
<evidence type="ECO:0000313" key="6">
    <source>
        <dbReference type="EMBL" id="WXB07060.1"/>
    </source>
</evidence>
<accession>A0ABZ2L9P7</accession>
<sequence>METGSFSRAAQELATSPATVSRRLSRLEEHLEVHLVHRTTRHFALTEAGWLFYERAREILRAVENAERSIKTMNNVAAGSLRVSASTAFGAMHLGPLLPEFIDRHPGLKVELILEDRYVDLVAEGFDVAVRIGGEGASNLRSRRLSRERAVVCAAPAYLDRRGTPRTPAELEGHTLLRHTVIPRWPFRVDGHSLEVDSGTNIVCNNVTVVREAAIRGLGLAYLPHFALIEELAKGELVGVLEEYAAHEVAIDALYAPTPFSAAKVRAYIDFLVEKVPERLGVLDGVAISAYPLP</sequence>
<evidence type="ECO:0000313" key="7">
    <source>
        <dbReference type="Proteomes" id="UP001374803"/>
    </source>
</evidence>
<evidence type="ECO:0000256" key="4">
    <source>
        <dbReference type="ARBA" id="ARBA00023163"/>
    </source>
</evidence>